<evidence type="ECO:0000313" key="2">
    <source>
        <dbReference type="EMBL" id="SEJ39607.1"/>
    </source>
</evidence>
<dbReference type="Proteomes" id="UP000199403">
    <property type="component" value="Unassembled WGS sequence"/>
</dbReference>
<evidence type="ECO:0000259" key="1">
    <source>
        <dbReference type="Pfam" id="PF14344"/>
    </source>
</evidence>
<dbReference type="Pfam" id="PF14344">
    <property type="entry name" value="DUF4397"/>
    <property type="match status" value="1"/>
</dbReference>
<dbReference type="PROSITE" id="PS51257">
    <property type="entry name" value="PROKAR_LIPOPROTEIN"/>
    <property type="match status" value="1"/>
</dbReference>
<keyword evidence="3" id="KW-1185">Reference proteome</keyword>
<proteinExistence type="predicted"/>
<name>A0A1H6YKY0_9BACT</name>
<dbReference type="STRING" id="1416801.SAMN05192553_103665"/>
<dbReference type="AlphaFoldDB" id="A0A1H6YKY0"/>
<gene>
    <name evidence="2" type="ORF">SAMN05192553_103665</name>
</gene>
<dbReference type="EMBL" id="FNZH01000003">
    <property type="protein sequence ID" value="SEJ39607.1"/>
    <property type="molecule type" value="Genomic_DNA"/>
</dbReference>
<sequence length="244" mass="27967">MTSQSKTYLKKIRLLWKGMALVLLLSVGVSCLNMDEESVDNTPTAYVSFFNGTTVDREIKITVDERVYDRRHFDFGHYIDYWYFYTGSRNFSFKDPATDQSLLDTAVTLEVEKAYSFFMTEQGGEIKTLFTEDKLNLPESGNALIRLVHLSSDSPEIAVYRSGVSDPLFSEQEYMEITDFINVSAGETDLVLMDADGNEEWARLNEVHLREGRIYTLILRGDQQAASTTEQGLHLQLIRNYPNY</sequence>
<reference evidence="3" key="1">
    <citation type="submission" date="2016-10" db="EMBL/GenBank/DDBJ databases">
        <authorList>
            <person name="Varghese N."/>
            <person name="Submissions S."/>
        </authorList>
    </citation>
    <scope>NUCLEOTIDE SEQUENCE [LARGE SCALE GENOMIC DNA]</scope>
    <source>
        <strain evidence="3">IBRC-M 10761</strain>
    </source>
</reference>
<accession>A0A1H6YKY0</accession>
<dbReference type="RefSeq" id="WP_177179629.1">
    <property type="nucleotide sequence ID" value="NZ_FNZH01000003.1"/>
</dbReference>
<feature type="domain" description="DUF4397" evidence="1">
    <location>
        <begin position="45"/>
        <end position="160"/>
    </location>
</feature>
<protein>
    <recommendedName>
        <fullName evidence="1">DUF4397 domain-containing protein</fullName>
    </recommendedName>
</protein>
<dbReference type="InterPro" id="IPR025510">
    <property type="entry name" value="DUF4397"/>
</dbReference>
<organism evidence="2 3">
    <name type="scientific">Cyclobacterium xiamenense</name>
    <dbReference type="NCBI Taxonomy" id="1297121"/>
    <lineage>
        <taxon>Bacteria</taxon>
        <taxon>Pseudomonadati</taxon>
        <taxon>Bacteroidota</taxon>
        <taxon>Cytophagia</taxon>
        <taxon>Cytophagales</taxon>
        <taxon>Cyclobacteriaceae</taxon>
        <taxon>Cyclobacterium</taxon>
    </lineage>
</organism>
<evidence type="ECO:0000313" key="3">
    <source>
        <dbReference type="Proteomes" id="UP000199403"/>
    </source>
</evidence>